<accession>X1E4Z5</accession>
<proteinExistence type="predicted"/>
<comment type="caution">
    <text evidence="1">The sequence shown here is derived from an EMBL/GenBank/DDBJ whole genome shotgun (WGS) entry which is preliminary data.</text>
</comment>
<organism evidence="1">
    <name type="scientific">marine sediment metagenome</name>
    <dbReference type="NCBI Taxonomy" id="412755"/>
    <lineage>
        <taxon>unclassified sequences</taxon>
        <taxon>metagenomes</taxon>
        <taxon>ecological metagenomes</taxon>
    </lineage>
</organism>
<protein>
    <submittedName>
        <fullName evidence="1">Uncharacterized protein</fullName>
    </submittedName>
</protein>
<sequence length="50" mass="5464">IIKAQDVSRKVIELLQDPVLRNNMAGELKFIMGAKGAADKIAEAVLDELK</sequence>
<gene>
    <name evidence="1" type="ORF">S03H2_02943</name>
</gene>
<evidence type="ECO:0000313" key="1">
    <source>
        <dbReference type="EMBL" id="GAH28331.1"/>
    </source>
</evidence>
<feature type="non-terminal residue" evidence="1">
    <location>
        <position position="1"/>
    </location>
</feature>
<dbReference type="AlphaFoldDB" id="X1E4Z5"/>
<reference evidence="1" key="1">
    <citation type="journal article" date="2014" name="Front. Microbiol.">
        <title>High frequency of phylogenetically diverse reductive dehalogenase-homologous genes in deep subseafloor sedimentary metagenomes.</title>
        <authorList>
            <person name="Kawai M."/>
            <person name="Futagami T."/>
            <person name="Toyoda A."/>
            <person name="Takaki Y."/>
            <person name="Nishi S."/>
            <person name="Hori S."/>
            <person name="Arai W."/>
            <person name="Tsubouchi T."/>
            <person name="Morono Y."/>
            <person name="Uchiyama I."/>
            <person name="Ito T."/>
            <person name="Fujiyama A."/>
            <person name="Inagaki F."/>
            <person name="Takami H."/>
        </authorList>
    </citation>
    <scope>NUCLEOTIDE SEQUENCE</scope>
    <source>
        <strain evidence="1">Expedition CK06-06</strain>
    </source>
</reference>
<name>X1E4Z5_9ZZZZ</name>
<dbReference type="EMBL" id="BARU01001038">
    <property type="protein sequence ID" value="GAH28331.1"/>
    <property type="molecule type" value="Genomic_DNA"/>
</dbReference>